<dbReference type="GO" id="GO:0005634">
    <property type="term" value="C:nucleus"/>
    <property type="evidence" value="ECO:0007669"/>
    <property type="project" value="UniProtKB-SubCell"/>
</dbReference>
<evidence type="ECO:0000313" key="7">
    <source>
        <dbReference type="EMBL" id="KAK7604097.1"/>
    </source>
</evidence>
<protein>
    <recommendedName>
        <fullName evidence="9">Fanconi anemia group D2 protein</fullName>
    </recommendedName>
</protein>
<feature type="compositionally biased region" description="Basic and acidic residues" evidence="6">
    <location>
        <begin position="905"/>
        <end position="927"/>
    </location>
</feature>
<evidence type="ECO:0000256" key="2">
    <source>
        <dbReference type="ARBA" id="ARBA00022499"/>
    </source>
</evidence>
<dbReference type="Proteomes" id="UP001367676">
    <property type="component" value="Unassembled WGS sequence"/>
</dbReference>
<evidence type="ECO:0000256" key="1">
    <source>
        <dbReference type="ARBA" id="ARBA00004123"/>
    </source>
</evidence>
<keyword evidence="2" id="KW-1017">Isopeptide bond</keyword>
<feature type="compositionally biased region" description="Acidic residues" evidence="6">
    <location>
        <begin position="1470"/>
        <end position="1496"/>
    </location>
</feature>
<keyword evidence="3" id="KW-0832">Ubl conjugation</keyword>
<dbReference type="Pfam" id="PF14631">
    <property type="entry name" value="FancD2"/>
    <property type="match status" value="1"/>
</dbReference>
<dbReference type="GO" id="GO:0007129">
    <property type="term" value="P:homologous chromosome pairing at meiosis"/>
    <property type="evidence" value="ECO:0007669"/>
    <property type="project" value="TreeGrafter"/>
</dbReference>
<feature type="compositionally biased region" description="Low complexity" evidence="6">
    <location>
        <begin position="1"/>
        <end position="12"/>
    </location>
</feature>
<feature type="region of interest" description="Disordered" evidence="6">
    <location>
        <begin position="1"/>
        <end position="86"/>
    </location>
</feature>
<feature type="compositionally biased region" description="Polar residues" evidence="6">
    <location>
        <begin position="60"/>
        <end position="85"/>
    </location>
</feature>
<evidence type="ECO:0000256" key="5">
    <source>
        <dbReference type="ARBA" id="ARBA00093456"/>
    </source>
</evidence>
<feature type="compositionally biased region" description="Basic and acidic residues" evidence="6">
    <location>
        <begin position="28"/>
        <end position="37"/>
    </location>
</feature>
<dbReference type="InterPro" id="IPR029448">
    <property type="entry name" value="FANCD2"/>
</dbReference>
<name>A0AAN9YAP4_9HEMI</name>
<comment type="caution">
    <text evidence="7">The sequence shown here is derived from an EMBL/GenBank/DDBJ whole genome shotgun (WGS) entry which is preliminary data.</text>
</comment>
<dbReference type="GO" id="GO:0070182">
    <property type="term" value="F:DNA polymerase binding"/>
    <property type="evidence" value="ECO:0007669"/>
    <property type="project" value="TreeGrafter"/>
</dbReference>
<gene>
    <name evidence="7" type="ORF">V9T40_004370</name>
</gene>
<evidence type="ECO:0000313" key="8">
    <source>
        <dbReference type="Proteomes" id="UP001367676"/>
    </source>
</evidence>
<feature type="region of interest" description="Disordered" evidence="6">
    <location>
        <begin position="1430"/>
        <end position="1496"/>
    </location>
</feature>
<accession>A0AAN9YAP4</accession>
<dbReference type="GO" id="GO:0036297">
    <property type="term" value="P:interstrand cross-link repair"/>
    <property type="evidence" value="ECO:0007669"/>
    <property type="project" value="TreeGrafter"/>
</dbReference>
<feature type="region of interest" description="Disordered" evidence="6">
    <location>
        <begin position="890"/>
        <end position="948"/>
    </location>
</feature>
<proteinExistence type="inferred from homology"/>
<keyword evidence="8" id="KW-1185">Reference proteome</keyword>
<organism evidence="7 8">
    <name type="scientific">Parthenolecanium corni</name>
    <dbReference type="NCBI Taxonomy" id="536013"/>
    <lineage>
        <taxon>Eukaryota</taxon>
        <taxon>Metazoa</taxon>
        <taxon>Ecdysozoa</taxon>
        <taxon>Arthropoda</taxon>
        <taxon>Hexapoda</taxon>
        <taxon>Insecta</taxon>
        <taxon>Pterygota</taxon>
        <taxon>Neoptera</taxon>
        <taxon>Paraneoptera</taxon>
        <taxon>Hemiptera</taxon>
        <taxon>Sternorrhyncha</taxon>
        <taxon>Coccoidea</taxon>
        <taxon>Coccidae</taxon>
        <taxon>Parthenolecanium</taxon>
    </lineage>
</organism>
<keyword evidence="4" id="KW-0539">Nucleus</keyword>
<evidence type="ECO:0000256" key="4">
    <source>
        <dbReference type="ARBA" id="ARBA00023242"/>
    </source>
</evidence>
<comment type="similarity">
    <text evidence="5">Belongs to the Fanconi anemia protein FANCD2 family.</text>
</comment>
<dbReference type="GO" id="GO:1990918">
    <property type="term" value="P:double-strand break repair involved in meiotic recombination"/>
    <property type="evidence" value="ECO:0007669"/>
    <property type="project" value="TreeGrafter"/>
</dbReference>
<reference evidence="7 8" key="1">
    <citation type="submission" date="2024-03" db="EMBL/GenBank/DDBJ databases">
        <title>Adaptation during the transition from Ophiocordyceps entomopathogen to insect associate is accompanied by gene loss and intensified selection.</title>
        <authorList>
            <person name="Ward C.M."/>
            <person name="Onetto C.A."/>
            <person name="Borneman A.R."/>
        </authorList>
    </citation>
    <scope>NUCLEOTIDE SEQUENCE [LARGE SCALE GENOMIC DNA]</scope>
    <source>
        <strain evidence="7">AWRI1</strain>
        <tissue evidence="7">Single Adult Female</tissue>
    </source>
</reference>
<dbReference type="GO" id="GO:0031573">
    <property type="term" value="P:mitotic intra-S DNA damage checkpoint signaling"/>
    <property type="evidence" value="ECO:0007669"/>
    <property type="project" value="TreeGrafter"/>
</dbReference>
<sequence>MADDGLPTTAALPPAPPGHEPGEDTNGEPDKPTKDTSGEAENMTCASAGNRENIVDESSETGCPETNRNSSQSLTTTKEPTQVPRSVSIPPVLKEPVTNENLVEIFSSCGMDIENDPSHTLRTDQAVFILSLCQRLFSRRNKVSENVTTFMEKFKEHCSCQSNFLKALSPTTTSPHCDIARGSTQDSLIRLLLQIEELQSELSNYLLDKLAELGLQNNENDLEITPITWVKLTLQPFRYLNSIVNSKTLCERLFDIIFSSSDRVIQQEVITCLPDIIADSEHQFVATELSKLLKCELELMPPILEALANLNIYKDIKRAVRDSLITTIKTSPIEYLPNIVKYLLCTSECDTADELISNLRSELFAENSVSMKNTMNEEEVDSDTIQVLLFTNIRNCLLANKQLADAWMKNISQSVLTIKNRPLDIIITIILYDICAETSKKRNLETLIRNRIKCGFFNVPSIHETFEHFRSVIIEYFPSLMSILSKLLKSTDSCITEFVTAFYLACFENTDIQQSKTIIKELAAYIGAGDANDAQTALNILSALAAEHLDKLKPVASMLRILLSKLSDLSLIDVQQLMNILCCIAFSELGEEPSTRILKEDITNLIDKQIASSNLKSVRIGIICAVMTIKHIAFSTSDDSTNLWSDKSSEDFEENTMSEKGRRALPYLGLIIDSTKVIPEAQGFAFDQFSLMLMNGRNVDKTLLFYTSLVLKQNLKNYFFICNDEVTTTEFVECALKFNLSDEEEFVVLNLTPALIEERNCKSSSGLRIYVTVLPSLIRLIRGLEYEDLQTIYSLAECPIMVPAPKVFEEFGLQPPDAQSLIMDSLFHLVNWFREIVSCFSRMIKQPIGKKILVRLRTLIWVQNMIAKYLPQMLVRDYCPPKCHFHKDVKPPIVGADKPKKKAADKKSKKDGKTTDIRKHLVRRDDGTQQQSTIADESDEEEKEKETQSANLKNYRDFFRELDLDIWTILLWPLTLNPAPENNWEFSAEFGPSELLFVVEDMVEKINFVLITSTRKNPFKNTTTTDIGLTSSSVYVGNPEKIVKNVIKLIPVLCSHMETLSKYCNTLLVNNDHIFDSTGMFLPESREIKTCYALILKVLHIFFSWSGFDSFNNAELLAVGLAKISYRIESSTKSQSKQIMIKECVNYLTGFQETVLHLECAINLVTVVEVLAKRSEQRDINKQLGEMCWNFLSHCWYDWNGCEEKGATFNKHIEYLLTTFFNCSGDKLKAVSAMCEWLKTEITTLNNRDSSLSTLPNINKANCNVLLRVLLKILAIATKEALETQNDPNEKLATWMTLMKDMECIVSVLKTQPARVNLISFVKGSTNILRLFLTQGIPVCSQMFRVECSIVSQVLKTLQIFTRYLQKIFDNTRVTEDSALCAYMPSIRSLLESIILKVKSIMVINGCTEAFFVGSMRNKDLQGQDILSQVTNDSNESQRMDVDEYSTNTTNNTANVSENDEDSSSRMDDISEDLSNENVEDQGEESDVILSDNDDD</sequence>
<evidence type="ECO:0008006" key="9">
    <source>
        <dbReference type="Google" id="ProtNLM"/>
    </source>
</evidence>
<evidence type="ECO:0000256" key="3">
    <source>
        <dbReference type="ARBA" id="ARBA00022843"/>
    </source>
</evidence>
<dbReference type="EMBL" id="JBBCAQ010000004">
    <property type="protein sequence ID" value="KAK7604097.1"/>
    <property type="molecule type" value="Genomic_DNA"/>
</dbReference>
<dbReference type="PANTHER" id="PTHR32086">
    <property type="entry name" value="FANCONI ANEMIA GROUP D2 PROTEIN"/>
    <property type="match status" value="1"/>
</dbReference>
<comment type="subcellular location">
    <subcellularLocation>
        <location evidence="1">Nucleus</location>
    </subcellularLocation>
</comment>
<evidence type="ECO:0000256" key="6">
    <source>
        <dbReference type="SAM" id="MobiDB-lite"/>
    </source>
</evidence>
<dbReference type="GO" id="GO:0000793">
    <property type="term" value="C:condensed chromosome"/>
    <property type="evidence" value="ECO:0007669"/>
    <property type="project" value="TreeGrafter"/>
</dbReference>
<dbReference type="PANTHER" id="PTHR32086:SF0">
    <property type="entry name" value="FANCONI ANEMIA GROUP D2 PROTEIN"/>
    <property type="match status" value="1"/>
</dbReference>